<dbReference type="EMBL" id="SEWF01000011">
    <property type="protein sequence ID" value="RYU95909.1"/>
    <property type="molecule type" value="Genomic_DNA"/>
</dbReference>
<evidence type="ECO:0000259" key="1">
    <source>
        <dbReference type="Pfam" id="PF04734"/>
    </source>
</evidence>
<organism evidence="2 3">
    <name type="scientific">Emticicia agri</name>
    <dbReference type="NCBI Taxonomy" id="2492393"/>
    <lineage>
        <taxon>Bacteria</taxon>
        <taxon>Pseudomonadati</taxon>
        <taxon>Bacteroidota</taxon>
        <taxon>Cytophagia</taxon>
        <taxon>Cytophagales</taxon>
        <taxon>Leadbetterellaceae</taxon>
        <taxon>Emticicia</taxon>
    </lineage>
</organism>
<evidence type="ECO:0000313" key="3">
    <source>
        <dbReference type="Proteomes" id="UP000293162"/>
    </source>
</evidence>
<evidence type="ECO:0000313" key="2">
    <source>
        <dbReference type="EMBL" id="RYU95909.1"/>
    </source>
</evidence>
<gene>
    <name evidence="2" type="ORF">EWM59_09820</name>
</gene>
<dbReference type="AlphaFoldDB" id="A0A4Q5M1M2"/>
<name>A0A4Q5M1M2_9BACT</name>
<comment type="caution">
    <text evidence="2">The sequence shown here is derived from an EMBL/GenBank/DDBJ whole genome shotgun (WGS) entry which is preliminary data.</text>
</comment>
<sequence length="447" mass="49254">MKKFIKILTWFMIVLAILAISLLTLSDNTPLEETDYYATTQRQLKSLKIGGGYGNALRGGWSKENIPTNAETYIAGYGLRENPATSVHDSIYVRTIVLDNGQQKVAMITMDLLIAPPLVVAQVIPALGKMGFGREQIYFSATHTHSSAGGWAGGPAGRAMAGPRDDQMIKTIAEAIVRSVKKAESTASDCTIGFQKINARDYITNRLFGETALEDPWLRIMKIEKANQESALILTYAAHPTDIPKADNRISADYPGMLVRNLEKSGFCNFAAFFAGAVGSMRPADNGEDAYKKAELIADNLANLIKSGTGSLKTDTTSLIRTVYFPLALHEPQLRLSKHIRIRPWVFNWLMGKQEVGMNALRIGDMVWIGTPCDYSGMLYGLSDAVAQKVGKDLIITSFNGGYVGYITPDEYYNEHKMETQEMNWFGPYNGRYFGEVIDGLVVGVGR</sequence>
<dbReference type="Proteomes" id="UP000293162">
    <property type="component" value="Unassembled WGS sequence"/>
</dbReference>
<dbReference type="InterPro" id="IPR031329">
    <property type="entry name" value="NEUT/ALK_ceramidase_N"/>
</dbReference>
<dbReference type="RefSeq" id="WP_130020789.1">
    <property type="nucleotide sequence ID" value="NZ_SEWF01000011.1"/>
</dbReference>
<protein>
    <recommendedName>
        <fullName evidence="1">Neutral/alkaline non-lysosomal ceramidase N-terminal domain-containing protein</fullName>
    </recommendedName>
</protein>
<proteinExistence type="predicted"/>
<dbReference type="OrthoDB" id="926204at2"/>
<feature type="domain" description="Neutral/alkaline non-lysosomal ceramidase N-terminal" evidence="1">
    <location>
        <begin position="70"/>
        <end position="265"/>
    </location>
</feature>
<dbReference type="Pfam" id="PF04734">
    <property type="entry name" value="Ceramidase_alk"/>
    <property type="match status" value="1"/>
</dbReference>
<keyword evidence="3" id="KW-1185">Reference proteome</keyword>
<reference evidence="2 3" key="1">
    <citation type="submission" date="2019-02" db="EMBL/GenBank/DDBJ databases">
        <title>Bacterial novel species Emticicia sp. 17J42-9 isolated from soil.</title>
        <authorList>
            <person name="Jung H.-Y."/>
        </authorList>
    </citation>
    <scope>NUCLEOTIDE SEQUENCE [LARGE SCALE GENOMIC DNA]</scope>
    <source>
        <strain evidence="2 3">17J42-9</strain>
    </source>
</reference>
<accession>A0A4Q5M1M2</accession>